<comment type="similarity">
    <text evidence="2">Belongs to the P2X receptor family.</text>
</comment>
<comment type="caution">
    <text evidence="11">The sequence shown here is derived from an EMBL/GenBank/DDBJ whole genome shotgun (WGS) entry which is preliminary data.</text>
</comment>
<dbReference type="InterPro" id="IPR059116">
    <property type="entry name" value="P2X_receptor"/>
</dbReference>
<keyword evidence="4 10" id="KW-0812">Transmembrane</keyword>
<dbReference type="InterPro" id="IPR027309">
    <property type="entry name" value="P2X_extracellular_dom_sf"/>
</dbReference>
<keyword evidence="8" id="KW-1071">Ligand-gated ion channel</keyword>
<evidence type="ECO:0000256" key="3">
    <source>
        <dbReference type="ARBA" id="ARBA00022448"/>
    </source>
</evidence>
<evidence type="ECO:0000256" key="4">
    <source>
        <dbReference type="ARBA" id="ARBA00022692"/>
    </source>
</evidence>
<evidence type="ECO:0000256" key="2">
    <source>
        <dbReference type="ARBA" id="ARBA00009848"/>
    </source>
</evidence>
<evidence type="ECO:0000256" key="8">
    <source>
        <dbReference type="ARBA" id="ARBA00023286"/>
    </source>
</evidence>
<proteinExistence type="inferred from homology"/>
<dbReference type="PANTHER" id="PTHR10125:SF31">
    <property type="entry name" value="P2X RECEPTOR E"/>
    <property type="match status" value="1"/>
</dbReference>
<evidence type="ECO:0000256" key="6">
    <source>
        <dbReference type="ARBA" id="ARBA00023065"/>
    </source>
</evidence>
<reference evidence="11" key="1">
    <citation type="submission" date="2021-02" db="EMBL/GenBank/DDBJ databases">
        <authorList>
            <person name="Nowell W R."/>
        </authorList>
    </citation>
    <scope>NUCLEOTIDE SEQUENCE</scope>
</reference>
<accession>A0A813M7J8</accession>
<dbReference type="InterPro" id="IPR001429">
    <property type="entry name" value="P2X_purnocptor"/>
</dbReference>
<keyword evidence="3" id="KW-0813">Transport</keyword>
<dbReference type="GO" id="GO:0098794">
    <property type="term" value="C:postsynapse"/>
    <property type="evidence" value="ECO:0007669"/>
    <property type="project" value="GOC"/>
</dbReference>
<feature type="transmembrane region" description="Helical" evidence="10">
    <location>
        <begin position="32"/>
        <end position="54"/>
    </location>
</feature>
<keyword evidence="6" id="KW-0406">Ion transport</keyword>
<dbReference type="GO" id="GO:0001614">
    <property type="term" value="F:purinergic nucleotide receptor activity"/>
    <property type="evidence" value="ECO:0007669"/>
    <property type="project" value="InterPro"/>
</dbReference>
<keyword evidence="9" id="KW-0407">Ion channel</keyword>
<dbReference type="Proteomes" id="UP000663860">
    <property type="component" value="Unassembled WGS sequence"/>
</dbReference>
<sequence>MTGRGFRSVRAIFLRFFGTYITVKEIEVRNTYIAVIHRILQFVVATYIFLYIVWIKKGYQDVQEPYGSSISKVKGIARVSISNSNFNDDNVKQSLWDAADYLIPPIENNAFFIATRKTVTYKQTVGTCASAMSEKLFCNSTQNPCEKGLPAPNSLGVLTGNCVPVKKNMKKKVCEINAWCPEELTDSIYIVWIKKGYQDVQEPYGSSISKVKGIARVSISNSNFNDDNVKQSLWDAADYLIPPIENNAFFIATRKTVTYKQTVGTCPSAMSEKLFCNSTQNPCEKGLPAPNSLGVLTGNCVPVKKNMKKKVCEINAWCPEELTDSIRTVKKNTDFSCRFNMDTDPRCPIFSIGYILQKLHSQDSKIDLIDLYHQGGLIEIQQKWKCNFDSDSEKKECFPTFYFNLLQSGSDELSPGINYRFAEKYNINKTEYRTLTKVYGLRFVLSIRGKGRRFDVVRLFVAIGSGVGYTIFAQIICEIILRRCHKYRDEYRRHKVKICRLNLSTNNNNPTDLATIVDTFLAEPSVLPDTIRQSDV</sequence>
<evidence type="ECO:0000256" key="1">
    <source>
        <dbReference type="ARBA" id="ARBA00004308"/>
    </source>
</evidence>
<evidence type="ECO:0008006" key="13">
    <source>
        <dbReference type="Google" id="ProtNLM"/>
    </source>
</evidence>
<dbReference type="GO" id="GO:0033198">
    <property type="term" value="P:response to ATP"/>
    <property type="evidence" value="ECO:0007669"/>
    <property type="project" value="InterPro"/>
</dbReference>
<evidence type="ECO:0000256" key="5">
    <source>
        <dbReference type="ARBA" id="ARBA00022989"/>
    </source>
</evidence>
<keyword evidence="7 10" id="KW-0472">Membrane</keyword>
<protein>
    <recommendedName>
        <fullName evidence="13">ATP receptor</fullName>
    </recommendedName>
</protein>
<evidence type="ECO:0000256" key="7">
    <source>
        <dbReference type="ARBA" id="ARBA00023136"/>
    </source>
</evidence>
<keyword evidence="5 10" id="KW-1133">Transmembrane helix</keyword>
<dbReference type="GO" id="GO:0005886">
    <property type="term" value="C:plasma membrane"/>
    <property type="evidence" value="ECO:0007669"/>
    <property type="project" value="InterPro"/>
</dbReference>
<dbReference type="Gene3D" id="2.60.490.10">
    <property type="entry name" value="atp-gated p2x4 ion channel domain"/>
    <property type="match status" value="3"/>
</dbReference>
<evidence type="ECO:0000313" key="12">
    <source>
        <dbReference type="Proteomes" id="UP000663860"/>
    </source>
</evidence>
<dbReference type="PANTHER" id="PTHR10125">
    <property type="entry name" value="P2X PURINOCEPTOR"/>
    <property type="match status" value="1"/>
</dbReference>
<evidence type="ECO:0000313" key="11">
    <source>
        <dbReference type="EMBL" id="CAF0713558.1"/>
    </source>
</evidence>
<name>A0A813M7J8_9BILA</name>
<dbReference type="EMBL" id="CAJNOE010000002">
    <property type="protein sequence ID" value="CAF0713558.1"/>
    <property type="molecule type" value="Genomic_DNA"/>
</dbReference>
<organism evidence="11 12">
    <name type="scientific">Adineta steineri</name>
    <dbReference type="NCBI Taxonomy" id="433720"/>
    <lineage>
        <taxon>Eukaryota</taxon>
        <taxon>Metazoa</taxon>
        <taxon>Spiralia</taxon>
        <taxon>Gnathifera</taxon>
        <taxon>Rotifera</taxon>
        <taxon>Eurotatoria</taxon>
        <taxon>Bdelloidea</taxon>
        <taxon>Adinetida</taxon>
        <taxon>Adinetidae</taxon>
        <taxon>Adineta</taxon>
    </lineage>
</organism>
<evidence type="ECO:0000256" key="9">
    <source>
        <dbReference type="ARBA" id="ARBA00023303"/>
    </source>
</evidence>
<comment type="subcellular location">
    <subcellularLocation>
        <location evidence="1">Endomembrane system</location>
    </subcellularLocation>
</comment>
<dbReference type="Pfam" id="PF00864">
    <property type="entry name" value="P2X_receptor"/>
    <property type="match status" value="3"/>
</dbReference>
<dbReference type="GO" id="GO:0004931">
    <property type="term" value="F:extracellularly ATP-gated monoatomic cation channel activity"/>
    <property type="evidence" value="ECO:0007669"/>
    <property type="project" value="InterPro"/>
</dbReference>
<dbReference type="GO" id="GO:0012505">
    <property type="term" value="C:endomembrane system"/>
    <property type="evidence" value="ECO:0007669"/>
    <property type="project" value="UniProtKB-SubCell"/>
</dbReference>
<feature type="transmembrane region" description="Helical" evidence="10">
    <location>
        <begin position="456"/>
        <end position="476"/>
    </location>
</feature>
<evidence type="ECO:0000256" key="10">
    <source>
        <dbReference type="SAM" id="Phobius"/>
    </source>
</evidence>
<dbReference type="GO" id="GO:0070588">
    <property type="term" value="P:calcium ion transmembrane transport"/>
    <property type="evidence" value="ECO:0007669"/>
    <property type="project" value="TreeGrafter"/>
</dbReference>
<dbReference type="PRINTS" id="PR01307">
    <property type="entry name" value="P2XRECEPTOR"/>
</dbReference>
<gene>
    <name evidence="11" type="ORF">IZO911_LOCUS443</name>
</gene>
<dbReference type="AlphaFoldDB" id="A0A813M7J8"/>